<evidence type="ECO:0000256" key="1">
    <source>
        <dbReference type="SAM" id="Phobius"/>
    </source>
</evidence>
<feature type="transmembrane region" description="Helical" evidence="1">
    <location>
        <begin position="32"/>
        <end position="48"/>
    </location>
</feature>
<keyword evidence="1" id="KW-0472">Membrane</keyword>
<reference evidence="3" key="1">
    <citation type="submission" date="2016-10" db="EMBL/GenBank/DDBJ databases">
        <authorList>
            <person name="Varghese N."/>
            <person name="Submissions S."/>
        </authorList>
    </citation>
    <scope>NUCLEOTIDE SEQUENCE [LARGE SCALE GENOMIC DNA]</scope>
    <source>
        <strain evidence="3">DSM 46732</strain>
    </source>
</reference>
<dbReference type="AlphaFoldDB" id="A0A1H0SPI2"/>
<dbReference type="Proteomes" id="UP000199497">
    <property type="component" value="Unassembled WGS sequence"/>
</dbReference>
<organism evidence="2 3">
    <name type="scientific">Actinopolyspora xinjiangensis</name>
    <dbReference type="NCBI Taxonomy" id="405564"/>
    <lineage>
        <taxon>Bacteria</taxon>
        <taxon>Bacillati</taxon>
        <taxon>Actinomycetota</taxon>
        <taxon>Actinomycetes</taxon>
        <taxon>Actinopolysporales</taxon>
        <taxon>Actinopolysporaceae</taxon>
        <taxon>Actinopolyspora</taxon>
    </lineage>
</organism>
<dbReference type="RefSeq" id="WP_170837385.1">
    <property type="nucleotide sequence ID" value="NZ_FNJR01000004.1"/>
</dbReference>
<evidence type="ECO:0000313" key="2">
    <source>
        <dbReference type="EMBL" id="SDP43565.1"/>
    </source>
</evidence>
<proteinExistence type="predicted"/>
<protein>
    <submittedName>
        <fullName evidence="2">Uncharacterized protein</fullName>
    </submittedName>
</protein>
<gene>
    <name evidence="2" type="ORF">SAMN04487905_104100</name>
</gene>
<keyword evidence="1" id="KW-1133">Transmembrane helix</keyword>
<name>A0A1H0SPI2_9ACTN</name>
<evidence type="ECO:0000313" key="3">
    <source>
        <dbReference type="Proteomes" id="UP000199497"/>
    </source>
</evidence>
<keyword evidence="3" id="KW-1185">Reference proteome</keyword>
<keyword evidence="1" id="KW-0812">Transmembrane</keyword>
<dbReference type="EMBL" id="FNJR01000004">
    <property type="protein sequence ID" value="SDP43565.1"/>
    <property type="molecule type" value="Genomic_DNA"/>
</dbReference>
<sequence length="49" mass="5052">MREFLPVILLAVAGFLGGGAYAMWRTARVPAVLLGAGAVLALVGGLLWI</sequence>
<accession>A0A1H0SPI2</accession>